<evidence type="ECO:0000313" key="7">
    <source>
        <dbReference type="EMBL" id="ALL01826.1"/>
    </source>
</evidence>
<organism evidence="7 9">
    <name type="scientific">Pyrodictium delaneyi</name>
    <dbReference type="NCBI Taxonomy" id="1273541"/>
    <lineage>
        <taxon>Archaea</taxon>
        <taxon>Thermoproteota</taxon>
        <taxon>Thermoprotei</taxon>
        <taxon>Desulfurococcales</taxon>
        <taxon>Pyrodictiaceae</taxon>
        <taxon>Pyrodictium</taxon>
    </lineage>
</organism>
<dbReference type="PIRSF" id="PIRSF017269">
    <property type="entry name" value="GCD14"/>
    <property type="match status" value="1"/>
</dbReference>
<dbReference type="PROSITE" id="PS51620">
    <property type="entry name" value="SAM_TRM61"/>
    <property type="match status" value="1"/>
</dbReference>
<dbReference type="EMBL" id="NCQP01000002">
    <property type="protein sequence ID" value="OWJ54959.1"/>
    <property type="molecule type" value="Genomic_DNA"/>
</dbReference>
<evidence type="ECO:0000256" key="5">
    <source>
        <dbReference type="PIRSR" id="PIRSR017269-1"/>
    </source>
</evidence>
<evidence type="ECO:0000256" key="3">
    <source>
        <dbReference type="ARBA" id="ARBA00022691"/>
    </source>
</evidence>
<evidence type="ECO:0000313" key="10">
    <source>
        <dbReference type="Proteomes" id="UP000196694"/>
    </source>
</evidence>
<protein>
    <submittedName>
        <fullName evidence="8">Protein methyltransferase</fullName>
    </submittedName>
    <submittedName>
        <fullName evidence="7">tRNA-methyltransferase</fullName>
    </submittedName>
</protein>
<reference evidence="7 9" key="1">
    <citation type="submission" date="2015-10" db="EMBL/GenBank/DDBJ databases">
        <title>Complete genome sequence of hyperthermophilic archaeon Pyrodictium delaneyi Su06.</title>
        <authorList>
            <person name="Jung J.-H."/>
            <person name="Lin J."/>
            <person name="Holden J.F."/>
            <person name="Park C.-S."/>
        </authorList>
    </citation>
    <scope>NUCLEOTIDE SEQUENCE [LARGE SCALE GENOMIC DNA]</scope>
    <source>
        <strain evidence="7 9">Su06</strain>
    </source>
</reference>
<evidence type="ECO:0000256" key="4">
    <source>
        <dbReference type="ARBA" id="ARBA00022694"/>
    </source>
</evidence>
<evidence type="ECO:0000256" key="1">
    <source>
        <dbReference type="ARBA" id="ARBA00022603"/>
    </source>
</evidence>
<dbReference type="PANTHER" id="PTHR12133:SF1">
    <property type="entry name" value="TRNA (ADENINE(58)-N(1))-METHYLTRANSFERASE, MITOCHONDRIAL"/>
    <property type="match status" value="1"/>
</dbReference>
<keyword evidence="3 5" id="KW-0949">S-adenosyl-L-methionine</keyword>
<dbReference type="GO" id="GO:0030488">
    <property type="term" value="P:tRNA methylation"/>
    <property type="evidence" value="ECO:0007669"/>
    <property type="project" value="InterPro"/>
</dbReference>
<evidence type="ECO:0000256" key="2">
    <source>
        <dbReference type="ARBA" id="ARBA00022679"/>
    </source>
</evidence>
<dbReference type="KEGG" id="pdl:Pyrde_1783"/>
<dbReference type="OrthoDB" id="30774at2157"/>
<keyword evidence="4" id="KW-0819">tRNA processing</keyword>
<keyword evidence="2 7" id="KW-0808">Transferase</keyword>
<sequence>MAGGATECCRHIVCEGCPVLLVIDEKRRFIFRVERGRVQGSDRGTVRHDDLIGLRYGSRVRLSSGIYALVLQPRLVDYMERGLRRRSQVIYPKDHGLILMLLDIEPGNRVLEIGVGSGYTTIVLARAVGPEGKVYSYEIRRDMFETARRNLETVGLLDRVELKHRDARLGVDEENLDAAVVDMPDPWAVLPVLHRALRPGAGVVFFLPAVNQVARLLAALELHGGWAETRVYEVLLREYEPRSDALRPRTTMIAHTGYLVYTRRIERDMGQHQDTDKGG</sequence>
<dbReference type="InterPro" id="IPR014816">
    <property type="entry name" value="tRNA_MeTrfase_Gcd14"/>
</dbReference>
<keyword evidence="10" id="KW-1185">Reference proteome</keyword>
<keyword evidence="1 7" id="KW-0489">Methyltransferase</keyword>
<evidence type="ECO:0000259" key="6">
    <source>
        <dbReference type="Pfam" id="PF08704"/>
    </source>
</evidence>
<dbReference type="GeneID" id="26100122"/>
<gene>
    <name evidence="8" type="ORF">Pdsh_04500</name>
    <name evidence="7" type="ORF">Pyrde_1783</name>
</gene>
<dbReference type="Gene3D" id="3.10.330.20">
    <property type="match status" value="1"/>
</dbReference>
<dbReference type="InterPro" id="IPR049470">
    <property type="entry name" value="TRM61_C"/>
</dbReference>
<dbReference type="Pfam" id="PF08704">
    <property type="entry name" value="GCD14"/>
    <property type="match status" value="1"/>
</dbReference>
<proteinExistence type="predicted"/>
<dbReference type="AlphaFoldDB" id="A0A0P0N4I6"/>
<dbReference type="Proteomes" id="UP000058613">
    <property type="component" value="Chromosome"/>
</dbReference>
<evidence type="ECO:0000313" key="9">
    <source>
        <dbReference type="Proteomes" id="UP000058613"/>
    </source>
</evidence>
<dbReference type="EMBL" id="CP013011">
    <property type="protein sequence ID" value="ALL01826.1"/>
    <property type="molecule type" value="Genomic_DNA"/>
</dbReference>
<dbReference type="GO" id="GO:0160107">
    <property type="term" value="F:tRNA (adenine(58)-N1)-methyltransferase activity"/>
    <property type="evidence" value="ECO:0007669"/>
    <property type="project" value="InterPro"/>
</dbReference>
<dbReference type="SUPFAM" id="SSF53335">
    <property type="entry name" value="S-adenosyl-L-methionine-dependent methyltransferases"/>
    <property type="match status" value="1"/>
</dbReference>
<dbReference type="Gene3D" id="3.40.50.150">
    <property type="entry name" value="Vaccinia Virus protein VP39"/>
    <property type="match status" value="1"/>
</dbReference>
<dbReference type="PANTHER" id="PTHR12133">
    <property type="entry name" value="TRNA (ADENINE(58)-N(1))-METHYLTRANSFERASE"/>
    <property type="match status" value="1"/>
</dbReference>
<accession>A0A0P0N4I6</accession>
<dbReference type="STRING" id="1273541.Pyrde_1783"/>
<evidence type="ECO:0000313" key="8">
    <source>
        <dbReference type="EMBL" id="OWJ54959.1"/>
    </source>
</evidence>
<dbReference type="Proteomes" id="UP000196694">
    <property type="component" value="Unassembled WGS sequence"/>
</dbReference>
<dbReference type="RefSeq" id="WP_055410085.1">
    <property type="nucleotide sequence ID" value="NZ_CP013011.1"/>
</dbReference>
<feature type="binding site" evidence="5">
    <location>
        <position position="182"/>
    </location>
    <ligand>
        <name>S-adenosyl-L-methionine</name>
        <dbReference type="ChEBI" id="CHEBI:59789"/>
    </ligand>
</feature>
<dbReference type="CDD" id="cd02440">
    <property type="entry name" value="AdoMet_MTases"/>
    <property type="match status" value="1"/>
</dbReference>
<dbReference type="GO" id="GO:0031515">
    <property type="term" value="C:tRNA (m1A) methyltransferase complex"/>
    <property type="evidence" value="ECO:0007669"/>
    <property type="project" value="InterPro"/>
</dbReference>
<feature type="binding site" evidence="5">
    <location>
        <position position="138"/>
    </location>
    <ligand>
        <name>S-adenosyl-L-methionine</name>
        <dbReference type="ChEBI" id="CHEBI:59789"/>
    </ligand>
</feature>
<dbReference type="InterPro" id="IPR029063">
    <property type="entry name" value="SAM-dependent_MTases_sf"/>
</dbReference>
<reference evidence="8 10" key="2">
    <citation type="submission" date="2017-05" db="EMBL/GenBank/DDBJ databases">
        <title>The draft genome of the hyperthermophilic archaeon 'Pyrodictium delaneyi strain Hulk', an iron and nitrate reducer, reveals the capacity for sulfate reduction.</title>
        <authorList>
            <person name="Demey L.M."/>
            <person name="Miller C."/>
            <person name="Manzella M."/>
            <person name="Reguera G."/>
            <person name="Kashefi K."/>
        </authorList>
    </citation>
    <scope>NUCLEOTIDE SEQUENCE [LARGE SCALE GENOMIC DNA]</scope>
    <source>
        <strain evidence="8 10">Hulk</strain>
    </source>
</reference>
<name>A0A0P0N4I6_9CREN</name>
<feature type="domain" description="tRNA (adenine(58)-N(1))-methyltransferase catalytic subunit TRM61 C-terminal" evidence="6">
    <location>
        <begin position="82"/>
        <end position="244"/>
    </location>
</feature>